<reference evidence="2 3" key="1">
    <citation type="submission" date="2019-02" db="EMBL/GenBank/DDBJ databases">
        <title>Kribbella capetownensis sp. nov. and Kribbella speibonae sp. nov., isolated from soil.</title>
        <authorList>
            <person name="Curtis S.M."/>
            <person name="Norton I."/>
            <person name="Everest G.J."/>
            <person name="Meyers P.R."/>
        </authorList>
    </citation>
    <scope>NUCLEOTIDE SEQUENCE [LARGE SCALE GENOMIC DNA]</scope>
    <source>
        <strain evidence="2 3">NRRL B-24813</strain>
    </source>
</reference>
<dbReference type="GO" id="GO:0005886">
    <property type="term" value="C:plasma membrane"/>
    <property type="evidence" value="ECO:0007669"/>
    <property type="project" value="UniProtKB-SubCell"/>
</dbReference>
<feature type="transmembrane region" description="Helical" evidence="1">
    <location>
        <begin position="50"/>
        <end position="67"/>
    </location>
</feature>
<dbReference type="AlphaFoldDB" id="A0A4R0KP68"/>
<dbReference type="Pfam" id="PF12679">
    <property type="entry name" value="ABC2_membrane_2"/>
    <property type="match status" value="1"/>
</dbReference>
<dbReference type="EMBL" id="SJKB01000010">
    <property type="protein sequence ID" value="TCC57685.1"/>
    <property type="molecule type" value="Genomic_DNA"/>
</dbReference>
<dbReference type="OrthoDB" id="8563307at2"/>
<name>A0A4R0KP68_9ACTN</name>
<keyword evidence="1" id="KW-0472">Membrane</keyword>
<dbReference type="GO" id="GO:0140359">
    <property type="term" value="F:ABC-type transporter activity"/>
    <property type="evidence" value="ECO:0007669"/>
    <property type="project" value="InterPro"/>
</dbReference>
<gene>
    <name evidence="2" type="ORF">E0H73_30450</name>
</gene>
<dbReference type="Proteomes" id="UP000291144">
    <property type="component" value="Unassembled WGS sequence"/>
</dbReference>
<proteinExistence type="predicted"/>
<comment type="caution">
    <text evidence="2">The sequence shown here is derived from an EMBL/GenBank/DDBJ whole genome shotgun (WGS) entry which is preliminary data.</text>
</comment>
<accession>A0A4R0KP68</accession>
<keyword evidence="3" id="KW-1185">Reference proteome</keyword>
<evidence type="ECO:0000313" key="3">
    <source>
        <dbReference type="Proteomes" id="UP000291144"/>
    </source>
</evidence>
<keyword evidence="1" id="KW-1133">Transmembrane helix</keyword>
<protein>
    <submittedName>
        <fullName evidence="2">ABC transporter permease</fullName>
    </submittedName>
</protein>
<keyword evidence="1" id="KW-0812">Transmembrane</keyword>
<feature type="transmembrane region" description="Helical" evidence="1">
    <location>
        <begin position="195"/>
        <end position="214"/>
    </location>
</feature>
<feature type="transmembrane region" description="Helical" evidence="1">
    <location>
        <begin position="250"/>
        <end position="275"/>
    </location>
</feature>
<feature type="transmembrane region" description="Helical" evidence="1">
    <location>
        <begin position="162"/>
        <end position="183"/>
    </location>
</feature>
<dbReference type="PANTHER" id="PTHR43471:SF3">
    <property type="entry name" value="ABC TRANSPORTER PERMEASE PROTEIN NATB"/>
    <property type="match status" value="1"/>
</dbReference>
<evidence type="ECO:0000256" key="1">
    <source>
        <dbReference type="SAM" id="Phobius"/>
    </source>
</evidence>
<feature type="transmembrane region" description="Helical" evidence="1">
    <location>
        <begin position="125"/>
        <end position="150"/>
    </location>
</feature>
<dbReference type="PANTHER" id="PTHR43471">
    <property type="entry name" value="ABC TRANSPORTER PERMEASE"/>
    <property type="match status" value="1"/>
</dbReference>
<feature type="transmembrane region" description="Helical" evidence="1">
    <location>
        <begin position="87"/>
        <end position="104"/>
    </location>
</feature>
<evidence type="ECO:0000313" key="2">
    <source>
        <dbReference type="EMBL" id="TCC57685.1"/>
    </source>
</evidence>
<sequence length="282" mass="30003">MTRPCLVIPRLLRGTRHLLATARDYQTRPRWTVIAEQETRDLWIGGRGPVLVFGFSILLSAMTYLAATNQAMNFLEQREAVNLTVQVGLAVGVLLTVVVSADAISGERERGTFEALLLTPVSRRAIVVGKLAAASTMWLACLVVTLPYLWVLGRGVAGAGQAALLALTVGTLVAVGLGGIGMLFSGWTNSNKTSLACGLLMLLVLFAPTQLPALPRTGFGQVLTRINPIGSALHYISQILVSRRAWTSDLSYLAAPVVVALVVIAVLIAAGPRLVRLTAGLR</sequence>
<organism evidence="2 3">
    <name type="scientific">Kribbella pittospori</name>
    <dbReference type="NCBI Taxonomy" id="722689"/>
    <lineage>
        <taxon>Bacteria</taxon>
        <taxon>Bacillati</taxon>
        <taxon>Actinomycetota</taxon>
        <taxon>Actinomycetes</taxon>
        <taxon>Propionibacteriales</taxon>
        <taxon>Kribbellaceae</taxon>
        <taxon>Kribbella</taxon>
    </lineage>
</organism>